<dbReference type="InterPro" id="IPR054500">
    <property type="entry name" value="Phage_fiber_rpt"/>
</dbReference>
<name>A0ABX7QHV1_9FLAO</name>
<dbReference type="RefSeq" id="WP_207297376.1">
    <property type="nucleotide sequence ID" value="NZ_CP071448.1"/>
</dbReference>
<dbReference type="EMBL" id="CP071448">
    <property type="protein sequence ID" value="QSW90209.1"/>
    <property type="molecule type" value="Genomic_DNA"/>
</dbReference>
<protein>
    <submittedName>
        <fullName evidence="1">Uncharacterized protein</fullName>
    </submittedName>
</protein>
<accession>A0ABX7QHV1</accession>
<sequence length="610" mass="68655">MAIQTLNTIKNWFKTSLKPTQQQFWDTWDSFRHKNEKLPIQDIENLEMTLNSKAEKSELDAHKINVSAHSELFNTKENIANKGIANGYAPLNGFTKLAAQYLDIINDLVSGGSNSLLSAEQGKILQNQINQIKTLLSSDNVNLNSLQKIVDTVEQIQLSLDTILVNDLISGGTTKALSAEMGKKLNEIKLTATIATDTETQILSAVAEDNKVISRSKLYNWWQWVKYSPLKWNNTISANPATQPNEVVILSQLNKSKPTLDDVLGAGMVANNKSIYLDEGDLEYRGFMSSRGFSASHGFSGIGMTSTDGIQFFINENNNGCTFLKEEKATQYNNLLLPNKSGKLAIIKDSVETAPGTKEIAPLIIPNGELTTVPQSGAIERDAFGNLYQTISNIRYRLLDTREYDNILMTTWKSKIPAYLLINTNKSNIVSKIVNIPATTFGATDFGSYTIKTVDHYEIESYREDGLYEPENFLFEVYLKGKNCKFSGNDSIRLYFSLINDCEALTRKIRNYEINLQTSLFESRKICSSLIFSDTGYDPLLNIISEEFNQYFIQSLTYSGTYGDMKLSEADISFEYRISIEYQDQKNSKEQNVTKVIKFNNLSTMVLKLQ</sequence>
<proteinExistence type="predicted"/>
<dbReference type="Proteomes" id="UP000663440">
    <property type="component" value="Chromosome"/>
</dbReference>
<dbReference type="Pfam" id="PF22337">
    <property type="entry name" value="Phage_fiber_rpt"/>
    <property type="match status" value="2"/>
</dbReference>
<organism evidence="1 2">
    <name type="scientific">Flavobacterium endoglycinae</name>
    <dbReference type="NCBI Taxonomy" id="2816357"/>
    <lineage>
        <taxon>Bacteria</taxon>
        <taxon>Pseudomonadati</taxon>
        <taxon>Bacteroidota</taxon>
        <taxon>Flavobacteriia</taxon>
        <taxon>Flavobacteriales</taxon>
        <taxon>Flavobacteriaceae</taxon>
        <taxon>Flavobacterium</taxon>
    </lineage>
</organism>
<gene>
    <name evidence="1" type="ORF">J0383_05165</name>
</gene>
<reference evidence="1 2" key="1">
    <citation type="submission" date="2021-03" db="EMBL/GenBank/DDBJ databases">
        <title>Flavobacterium kribbensis sp. nov, an endophytic bacteria, isolated from soybean.</title>
        <authorList>
            <person name="Lee J."/>
            <person name="Seo J."/>
        </authorList>
    </citation>
    <scope>NUCLEOTIDE SEQUENCE [LARGE SCALE GENOMIC DNA]</scope>
    <source>
        <strain evidence="1 2">BB8</strain>
    </source>
</reference>
<evidence type="ECO:0000313" key="2">
    <source>
        <dbReference type="Proteomes" id="UP000663440"/>
    </source>
</evidence>
<evidence type="ECO:0000313" key="1">
    <source>
        <dbReference type="EMBL" id="QSW90209.1"/>
    </source>
</evidence>
<keyword evidence="2" id="KW-1185">Reference proteome</keyword>